<dbReference type="NCBIfam" id="NF046055">
    <property type="entry name" value="restr_BPTD_3080"/>
    <property type="match status" value="1"/>
</dbReference>
<sequence>MTAALPTVENPIINSPYEEPRFHWLIRKGELPQKSEGRRPAGYFFRVPEGAGRGRGKKAAQVELFESDTPGTEVELQVPNQIRERLRLWRERGYEGATSTTKELLKWWRRDDRGQRLFFAQLEAVEAVILLTEGPQDLLQGLSEQIPLDEPGPAAKAKGYRAFQRYGLKMATGTGKTTVMAMLAAWSILNRLERPDDERFADTVVVICPNVTIRDRLRELDPLLGDLSLYATRDLVPAHRRADLRRGDVIVTNWHGLALQELREVNGVSAKVVKRGVPVTRRVSKTIDGEKVEVEETQYYESDKAFADRILKNRRGRSPSVLVLNDEAHHAYRRGDSGEDGDEVVLDRELAAQFDREATIWIEGLDRINKVLGARSRNGIRLCVDLSATPFYIQGSGNEVGKPFPWLVSDFSLLDAIEAGMVKIPMLTSADISGDERPAYFNIWRWVQAQLEAEGVSGEPAPADLMRYAVAPMSLLAKDWENTAAEWQSEFSAGRRKSPAPPVFIVVCRNTALAKEVYAWLAEGKADHGTAPECFRNQPGRPVTVRIDSKVAEEIESGAGSDEARRLRFVMETVGKSVWPGGKVPEEYAALVAKHNSKAADDDSDLVFIDPTIPPGRDVRCIISVAMLSEGWDATTVTHVVGLRPFGSQLLCEQVVGRALRRTRYDIDEDTGLLIGESASVLGVPFELIPLKLGKTQGNMVERKIHHVFAVDPKAQFEIRFPVVEGYDDPGLVDVTIDWESVPSLVLDPLEVPDSVLMRPMVSPEGELMPYGPGQSEVLDLAGWRSGIREQKVAFELAAVAVRRFVDDHGNAVPAHRLFPKLLGYTRRYLQDKVKLHGDRQRVDVALNPYFAKAVDAICHSLQPVGHERSEGERARIARDAAGVRSTSRVDFDTTRSVWSTVSKCHLNLCVADTGQWEQSAAYCLDVHPAVEAWVKNDHLGLLIPYRKGGQPHLYVPDFIVRLADQRMLIVEVKGKLGDAEIKLAAALRWVNAVNRERTFGLWQYHLVKHPADLMKLLTELTGQNAGLGMPNNAYEATCNDPSPRAATASDWNDLQLMSRSHERVALDLAFDEHQMRNLRLGFIPIDQGQKWFIYFDNDVLHIHRSWTGFKMFEVVFEPDGDGAVARFARVNLDPEFCSGTVAEARKILLDVLQYYATDEAHEPNEPGFVTALKDAARPNYLGAPEVVTELLTPFVWRSLCRDLPRYVSGLEAIPEFEETSSNDVIAINQRVSSVLCGGDAEFHGLENWRTEQGLGQAIVRNLELDAGWYADENLSCIVSEGLAGLSLQISRIVADWAKEEPPLDFDGLMNFIGMLQQFIASIVMGTHSVLFPNITLSSFTWENHSRFAKLDEEETEGDAEEEEILLPGPPVHPRLNDQGKQVKLANPSTPTASWTWLDAGSTAVVIPDGTMPPELAGIGFDSWRNAPEDNAGWERLTDQSVIEEPAFNPPKGKKAAAGVVVLEDDGRVWSVAPSNAFGNYPATFPKGTCDAGVSLQATALREAFEEAGLRVQLTEFLVDVPRSTSYTRYYMARRVGGNPADMGWESQAVMLTPISQLPVLLTNKNDEPIIQALQALGL</sequence>
<dbReference type="InterPro" id="IPR027417">
    <property type="entry name" value="P-loop_NTPase"/>
</dbReference>
<dbReference type="Proteomes" id="UP000186819">
    <property type="component" value="Unassembled WGS sequence"/>
</dbReference>
<name>A0A1N6VV45_9RHOO</name>
<dbReference type="Pfam" id="PF04851">
    <property type="entry name" value="ResIII"/>
    <property type="match status" value="1"/>
</dbReference>
<dbReference type="SMART" id="SM00487">
    <property type="entry name" value="DEXDc"/>
    <property type="match status" value="1"/>
</dbReference>
<dbReference type="InterPro" id="IPR006935">
    <property type="entry name" value="Helicase/UvrB_N"/>
</dbReference>
<organism evidence="2 3">
    <name type="scientific">Aromatoleum tolulyticum</name>
    <dbReference type="NCBI Taxonomy" id="34027"/>
    <lineage>
        <taxon>Bacteria</taxon>
        <taxon>Pseudomonadati</taxon>
        <taxon>Pseudomonadota</taxon>
        <taxon>Betaproteobacteria</taxon>
        <taxon>Rhodocyclales</taxon>
        <taxon>Rhodocyclaceae</taxon>
        <taxon>Aromatoleum</taxon>
    </lineage>
</organism>
<evidence type="ECO:0000259" key="1">
    <source>
        <dbReference type="PROSITE" id="PS51462"/>
    </source>
</evidence>
<dbReference type="PANTHER" id="PTHR47396">
    <property type="entry name" value="TYPE I RESTRICTION ENZYME ECOKI R PROTEIN"/>
    <property type="match status" value="1"/>
</dbReference>
<dbReference type="SUPFAM" id="SSF55811">
    <property type="entry name" value="Nudix"/>
    <property type="match status" value="1"/>
</dbReference>
<feature type="domain" description="Nudix hydrolase" evidence="1">
    <location>
        <begin position="1453"/>
        <end position="1575"/>
    </location>
</feature>
<dbReference type="Gene3D" id="3.90.79.10">
    <property type="entry name" value="Nucleoside Triphosphate Pyrophosphohydrolase"/>
    <property type="match status" value="1"/>
</dbReference>
<reference evidence="3" key="1">
    <citation type="submission" date="2017-01" db="EMBL/GenBank/DDBJ databases">
        <authorList>
            <person name="Varghese N."/>
            <person name="Submissions S."/>
        </authorList>
    </citation>
    <scope>NUCLEOTIDE SEQUENCE [LARGE SCALE GENOMIC DNA]</scope>
    <source>
        <strain evidence="3">ATCC 51758</strain>
    </source>
</reference>
<protein>
    <submittedName>
        <fullName evidence="2">ADP-ribose pyrophosphatase YjhB, NUDIX family</fullName>
    </submittedName>
</protein>
<evidence type="ECO:0000313" key="3">
    <source>
        <dbReference type="Proteomes" id="UP000186819"/>
    </source>
</evidence>
<dbReference type="GO" id="GO:0005829">
    <property type="term" value="C:cytosol"/>
    <property type="evidence" value="ECO:0007669"/>
    <property type="project" value="TreeGrafter"/>
</dbReference>
<dbReference type="PANTHER" id="PTHR47396:SF1">
    <property type="entry name" value="ATP-DEPENDENT HELICASE IRC3-RELATED"/>
    <property type="match status" value="1"/>
</dbReference>
<gene>
    <name evidence="2" type="ORF">SAMN05421829_10728</name>
</gene>
<dbReference type="PROSITE" id="PS51462">
    <property type="entry name" value="NUDIX"/>
    <property type="match status" value="1"/>
</dbReference>
<dbReference type="RefSeq" id="WP_076602323.1">
    <property type="nucleotide sequence ID" value="NZ_FTMD01000007.1"/>
</dbReference>
<accession>A0A1N6VV45</accession>
<keyword evidence="3" id="KW-1185">Reference proteome</keyword>
<dbReference type="GO" id="GO:0005524">
    <property type="term" value="F:ATP binding"/>
    <property type="evidence" value="ECO:0007669"/>
    <property type="project" value="InterPro"/>
</dbReference>
<evidence type="ECO:0000313" key="2">
    <source>
        <dbReference type="EMBL" id="SIQ81625.1"/>
    </source>
</evidence>
<dbReference type="OrthoDB" id="9803459at2"/>
<dbReference type="CDD" id="cd02883">
    <property type="entry name" value="NUDIX_Hydrolase"/>
    <property type="match status" value="1"/>
</dbReference>
<dbReference type="InterPro" id="IPR014001">
    <property type="entry name" value="Helicase_ATP-bd"/>
</dbReference>
<dbReference type="EMBL" id="FTMD01000007">
    <property type="protein sequence ID" value="SIQ81625.1"/>
    <property type="molecule type" value="Genomic_DNA"/>
</dbReference>
<proteinExistence type="predicted"/>
<dbReference type="InterPro" id="IPR050742">
    <property type="entry name" value="Helicase_Restrict-Modif_Enz"/>
</dbReference>
<dbReference type="InterPro" id="IPR000086">
    <property type="entry name" value="NUDIX_hydrolase_dom"/>
</dbReference>
<dbReference type="SUPFAM" id="SSF52540">
    <property type="entry name" value="P-loop containing nucleoside triphosphate hydrolases"/>
    <property type="match status" value="2"/>
</dbReference>
<dbReference type="Pfam" id="PF00293">
    <property type="entry name" value="NUDIX"/>
    <property type="match status" value="1"/>
</dbReference>
<dbReference type="STRING" id="34027.SAMN05421829_10728"/>
<dbReference type="InterPro" id="IPR015797">
    <property type="entry name" value="NUDIX_hydrolase-like_dom_sf"/>
</dbReference>
<dbReference type="Gene3D" id="3.40.50.300">
    <property type="entry name" value="P-loop containing nucleotide triphosphate hydrolases"/>
    <property type="match status" value="2"/>
</dbReference>
<dbReference type="GO" id="GO:0016787">
    <property type="term" value="F:hydrolase activity"/>
    <property type="evidence" value="ECO:0007669"/>
    <property type="project" value="InterPro"/>
</dbReference>
<dbReference type="GO" id="GO:0003677">
    <property type="term" value="F:DNA binding"/>
    <property type="evidence" value="ECO:0007669"/>
    <property type="project" value="InterPro"/>
</dbReference>